<sequence length="167" mass="19683">RFVFDGYSSELKSLIEYLIVGYNVSFFEIQNKLAHRMFSDFNNLNNKTAKFENEFNRTLNNAHLFDLMVKLNMILERGDVGIEKNWSEVDARYALKLFRDYVFHQVDMYNRPIINIAHVTNCLNKLDAGVDETIHITSRDNKTTITVTYKELKNNMEEAFKFLVSYT</sequence>
<accession>A0A1B6GPM7</accession>
<dbReference type="PANTHER" id="PTHR12272:SF11">
    <property type="entry name" value="PAN2-PAN3 DEADENYLATION COMPLEX SUBUNIT PAN3"/>
    <property type="match status" value="1"/>
</dbReference>
<evidence type="ECO:0000256" key="1">
    <source>
        <dbReference type="ARBA" id="ARBA00004496"/>
    </source>
</evidence>
<dbReference type="GO" id="GO:0000932">
    <property type="term" value="C:P-body"/>
    <property type="evidence" value="ECO:0007669"/>
    <property type="project" value="TreeGrafter"/>
</dbReference>
<dbReference type="Pfam" id="PF18101">
    <property type="entry name" value="Pan3_CK"/>
    <property type="match status" value="1"/>
</dbReference>
<keyword evidence="2" id="KW-0547">Nucleotide-binding</keyword>
<proteinExistence type="predicted"/>
<protein>
    <recommendedName>
        <fullName evidence="4">Pan3 C-terminal knob domain-containing protein</fullName>
    </recommendedName>
</protein>
<dbReference type="GO" id="GO:0031251">
    <property type="term" value="C:PAN complex"/>
    <property type="evidence" value="ECO:0007669"/>
    <property type="project" value="InterPro"/>
</dbReference>
<comment type="subcellular location">
    <subcellularLocation>
        <location evidence="1">Cytoplasm</location>
    </subcellularLocation>
</comment>
<reference evidence="5" key="1">
    <citation type="submission" date="2015-11" db="EMBL/GenBank/DDBJ databases">
        <title>De novo transcriptome assembly of four potential Pierce s Disease insect vectors from Arizona vineyards.</title>
        <authorList>
            <person name="Tassone E.E."/>
        </authorList>
    </citation>
    <scope>NUCLEOTIDE SEQUENCE</scope>
</reference>
<dbReference type="GO" id="GO:0008143">
    <property type="term" value="F:poly(A) binding"/>
    <property type="evidence" value="ECO:0007669"/>
    <property type="project" value="TreeGrafter"/>
</dbReference>
<dbReference type="Gene3D" id="1.10.287.3700">
    <property type="match status" value="1"/>
</dbReference>
<evidence type="ECO:0000259" key="4">
    <source>
        <dbReference type="Pfam" id="PF18101"/>
    </source>
</evidence>
<dbReference type="PANTHER" id="PTHR12272">
    <property type="entry name" value="DEADENYLATION COMPLEX SUBUNIT PAN3"/>
    <property type="match status" value="1"/>
</dbReference>
<evidence type="ECO:0000313" key="5">
    <source>
        <dbReference type="EMBL" id="JAS64396.1"/>
    </source>
</evidence>
<name>A0A1B6GPM7_9HEMI</name>
<evidence type="ECO:0000256" key="3">
    <source>
        <dbReference type="ARBA" id="ARBA00022840"/>
    </source>
</evidence>
<dbReference type="InterPro" id="IPR041332">
    <property type="entry name" value="Pan3_CK"/>
</dbReference>
<organism evidence="5">
    <name type="scientific">Cuerna arida</name>
    <dbReference type="NCBI Taxonomy" id="1464854"/>
    <lineage>
        <taxon>Eukaryota</taxon>
        <taxon>Metazoa</taxon>
        <taxon>Ecdysozoa</taxon>
        <taxon>Arthropoda</taxon>
        <taxon>Hexapoda</taxon>
        <taxon>Insecta</taxon>
        <taxon>Pterygota</taxon>
        <taxon>Neoptera</taxon>
        <taxon>Paraneoptera</taxon>
        <taxon>Hemiptera</taxon>
        <taxon>Auchenorrhyncha</taxon>
        <taxon>Membracoidea</taxon>
        <taxon>Cicadellidae</taxon>
        <taxon>Cicadellinae</taxon>
        <taxon>Proconiini</taxon>
        <taxon>Cuerna</taxon>
    </lineage>
</organism>
<dbReference type="GO" id="GO:0000289">
    <property type="term" value="P:nuclear-transcribed mRNA poly(A) tail shortening"/>
    <property type="evidence" value="ECO:0007669"/>
    <property type="project" value="InterPro"/>
</dbReference>
<dbReference type="AlphaFoldDB" id="A0A1B6GPM7"/>
<dbReference type="GO" id="GO:0005524">
    <property type="term" value="F:ATP binding"/>
    <property type="evidence" value="ECO:0007669"/>
    <property type="project" value="UniProtKB-KW"/>
</dbReference>
<feature type="domain" description="Pan3 C-terminal knob" evidence="4">
    <location>
        <begin position="28"/>
        <end position="162"/>
    </location>
</feature>
<feature type="non-terminal residue" evidence="5">
    <location>
        <position position="1"/>
    </location>
</feature>
<dbReference type="InterPro" id="IPR030844">
    <property type="entry name" value="PAN3"/>
</dbReference>
<gene>
    <name evidence="5" type="ORF">g.1326</name>
</gene>
<dbReference type="Gene3D" id="1.20.5.5160">
    <property type="match status" value="1"/>
</dbReference>
<evidence type="ECO:0000256" key="2">
    <source>
        <dbReference type="ARBA" id="ARBA00022741"/>
    </source>
</evidence>
<dbReference type="EMBL" id="GECZ01005373">
    <property type="protein sequence ID" value="JAS64396.1"/>
    <property type="molecule type" value="Transcribed_RNA"/>
</dbReference>
<keyword evidence="3" id="KW-0067">ATP-binding</keyword>